<dbReference type="VEuPathDB" id="ToxoDB:ETH_00036950"/>
<dbReference type="EMBL" id="HG675338">
    <property type="protein sequence ID" value="CDJ40835.1"/>
    <property type="molecule type" value="Genomic_DNA"/>
</dbReference>
<accession>U6KZA2</accession>
<dbReference type="InterPro" id="IPR058240">
    <property type="entry name" value="rSAM_sf"/>
</dbReference>
<organism evidence="3 4">
    <name type="scientific">Eimeria tenella</name>
    <name type="common">Coccidian parasite</name>
    <dbReference type="NCBI Taxonomy" id="5802"/>
    <lineage>
        <taxon>Eukaryota</taxon>
        <taxon>Sar</taxon>
        <taxon>Alveolata</taxon>
        <taxon>Apicomplexa</taxon>
        <taxon>Conoidasida</taxon>
        <taxon>Coccidia</taxon>
        <taxon>Eucoccidiorida</taxon>
        <taxon>Eimeriorina</taxon>
        <taxon>Eimeriidae</taxon>
        <taxon>Eimeria</taxon>
    </lineage>
</organism>
<dbReference type="PANTHER" id="PTHR10949:SF0">
    <property type="entry name" value="LIPOYL SYNTHASE, MITOCHONDRIAL"/>
    <property type="match status" value="1"/>
</dbReference>
<keyword evidence="2" id="KW-0479">Metal-binding</keyword>
<dbReference type="RefSeq" id="XP_013231585.1">
    <property type="nucleotide sequence ID" value="XM_013376131.1"/>
</dbReference>
<comment type="cofactor">
    <cofactor evidence="1">
        <name>[4Fe-4S] cluster</name>
        <dbReference type="ChEBI" id="CHEBI:49883"/>
    </cofactor>
</comment>
<keyword evidence="2" id="KW-0411">Iron-sulfur</keyword>
<evidence type="ECO:0000256" key="2">
    <source>
        <dbReference type="ARBA" id="ARBA00022485"/>
    </source>
</evidence>
<sequence>MLGLGETPEEVAEALLLLRAAKVDAVTLGQYLRPSRGQLGVVSFVSPQQFEVYRHLALQQGFAFAAAGPLTRSSYRAGEFFLANLLKKQNAKLQADVGELRGGPQALQGPPSAAAAAAAAAAAEQAAELAEKARQRLQHRP</sequence>
<proteinExistence type="predicted"/>
<dbReference type="PANTHER" id="PTHR10949">
    <property type="entry name" value="LIPOYL SYNTHASE"/>
    <property type="match status" value="1"/>
</dbReference>
<reference evidence="3" key="1">
    <citation type="submission" date="2013-10" db="EMBL/GenBank/DDBJ databases">
        <title>Genomic analysis of the causative agents of coccidiosis in chickens.</title>
        <authorList>
            <person name="Reid A.J."/>
            <person name="Blake D."/>
            <person name="Billington K."/>
            <person name="Browne H."/>
            <person name="Dunn M."/>
            <person name="Hung S."/>
            <person name="Kawahara F."/>
            <person name="Miranda-Saavedra D."/>
            <person name="Mourier T."/>
            <person name="Nagra H."/>
            <person name="Otto T.D."/>
            <person name="Rawlings N."/>
            <person name="Sanchez A."/>
            <person name="Sanders M."/>
            <person name="Subramaniam C."/>
            <person name="Tay Y."/>
            <person name="Dear P."/>
            <person name="Doerig C."/>
            <person name="Gruber A."/>
            <person name="Parkinson J."/>
            <person name="Shirley M."/>
            <person name="Wan K.L."/>
            <person name="Berriman M."/>
            <person name="Tomley F."/>
            <person name="Pain A."/>
        </authorList>
    </citation>
    <scope>NUCLEOTIDE SEQUENCE [LARGE SCALE GENOMIC DNA]</scope>
    <source>
        <strain evidence="3">Houghton</strain>
    </source>
</reference>
<dbReference type="GeneID" id="25256431"/>
<evidence type="ECO:0000313" key="4">
    <source>
        <dbReference type="Proteomes" id="UP000030747"/>
    </source>
</evidence>
<reference evidence="3" key="2">
    <citation type="submission" date="2013-10" db="EMBL/GenBank/DDBJ databases">
        <authorList>
            <person name="Aslett M."/>
        </authorList>
    </citation>
    <scope>NUCLEOTIDE SEQUENCE [LARGE SCALE GENOMIC DNA]</scope>
    <source>
        <strain evidence="3">Houghton</strain>
    </source>
</reference>
<dbReference type="OrthoDB" id="3231at2759"/>
<gene>
    <name evidence="3" type="ORF">ETH_00036950</name>
</gene>
<dbReference type="GO" id="GO:0051539">
    <property type="term" value="F:4 iron, 4 sulfur cluster binding"/>
    <property type="evidence" value="ECO:0007669"/>
    <property type="project" value="UniProtKB-KW"/>
</dbReference>
<dbReference type="InterPro" id="IPR003698">
    <property type="entry name" value="Lipoyl_synth"/>
</dbReference>
<dbReference type="AlphaFoldDB" id="U6KZA2"/>
<name>U6KZA2_EIMTE</name>
<evidence type="ECO:0000256" key="1">
    <source>
        <dbReference type="ARBA" id="ARBA00001966"/>
    </source>
</evidence>
<dbReference type="SUPFAM" id="SSF102114">
    <property type="entry name" value="Radical SAM enzymes"/>
    <property type="match status" value="1"/>
</dbReference>
<dbReference type="GO" id="GO:0016992">
    <property type="term" value="F:lipoate synthase activity"/>
    <property type="evidence" value="ECO:0007669"/>
    <property type="project" value="InterPro"/>
</dbReference>
<evidence type="ECO:0000313" key="3">
    <source>
        <dbReference type="EMBL" id="CDJ40835.1"/>
    </source>
</evidence>
<protein>
    <submittedName>
        <fullName evidence="3">Lipoic acid synthase, putative</fullName>
    </submittedName>
</protein>
<dbReference type="Proteomes" id="UP000030747">
    <property type="component" value="Unassembled WGS sequence"/>
</dbReference>
<keyword evidence="4" id="KW-1185">Reference proteome</keyword>
<keyword evidence="2" id="KW-0004">4Fe-4S</keyword>
<dbReference type="VEuPathDB" id="ToxoDB:ETH2_0532400"/>
<keyword evidence="2" id="KW-0408">Iron</keyword>